<evidence type="ECO:0000313" key="2">
    <source>
        <dbReference type="Proteomes" id="UP000502533"/>
    </source>
</evidence>
<dbReference type="KEGG" id="kre:GWK63_13905"/>
<name>A0A858JND6_9PROT</name>
<keyword evidence="2" id="KW-1185">Reference proteome</keyword>
<dbReference type="RefSeq" id="WP_139064271.1">
    <property type="nucleotide sequence ID" value="NZ_CALMTF010000001.1"/>
</dbReference>
<dbReference type="Proteomes" id="UP000502533">
    <property type="component" value="Chromosome"/>
</dbReference>
<organism evidence="1 2">
    <name type="scientific">Komagataeibacter rhaeticus</name>
    <dbReference type="NCBI Taxonomy" id="215221"/>
    <lineage>
        <taxon>Bacteria</taxon>
        <taxon>Pseudomonadati</taxon>
        <taxon>Pseudomonadota</taxon>
        <taxon>Alphaproteobacteria</taxon>
        <taxon>Acetobacterales</taxon>
        <taxon>Acetobacteraceae</taxon>
        <taxon>Komagataeibacter</taxon>
    </lineage>
</organism>
<gene>
    <name evidence="1" type="ORF">GWK63_13905</name>
</gene>
<evidence type="ECO:0000313" key="1">
    <source>
        <dbReference type="EMBL" id="QIP36419.1"/>
    </source>
</evidence>
<dbReference type="AlphaFoldDB" id="A0A858JND6"/>
<proteinExistence type="predicted"/>
<protein>
    <submittedName>
        <fullName evidence="1">Uncharacterized protein</fullName>
    </submittedName>
</protein>
<sequence>MSTSTDILRHSVCRSILSPFESWVRRSLRERFTMVSNENLPPEILLQFEDAHEAGQGPPAQQARTARG</sequence>
<dbReference type="GeneID" id="85023261"/>
<reference evidence="1 2" key="1">
    <citation type="submission" date="2020-03" db="EMBL/GenBank/DDBJ databases">
        <title>Isolation of cellulose-producing strains, genome characterization and application of the synthesized cellulose films as an economical and sustainable material for piezoelectric sensor construction.</title>
        <authorList>
            <person name="Mangayil R.K."/>
        </authorList>
    </citation>
    <scope>NUCLEOTIDE SEQUENCE [LARGE SCALE GENOMIC DNA]</scope>
    <source>
        <strain evidence="1 2">ENS 9a1a</strain>
    </source>
</reference>
<accession>A0A858JND6</accession>
<dbReference type="EMBL" id="CP050139">
    <property type="protein sequence ID" value="QIP36419.1"/>
    <property type="molecule type" value="Genomic_DNA"/>
</dbReference>